<organism evidence="1 2">
    <name type="scientific">Rotaria socialis</name>
    <dbReference type="NCBI Taxonomy" id="392032"/>
    <lineage>
        <taxon>Eukaryota</taxon>
        <taxon>Metazoa</taxon>
        <taxon>Spiralia</taxon>
        <taxon>Gnathifera</taxon>
        <taxon>Rotifera</taxon>
        <taxon>Eurotatoria</taxon>
        <taxon>Bdelloidea</taxon>
        <taxon>Philodinida</taxon>
        <taxon>Philodinidae</taxon>
        <taxon>Rotaria</taxon>
    </lineage>
</organism>
<dbReference type="EMBL" id="CAJOBP010023356">
    <property type="protein sequence ID" value="CAF4604081.1"/>
    <property type="molecule type" value="Genomic_DNA"/>
</dbReference>
<accession>A0A821C906</accession>
<evidence type="ECO:0000313" key="2">
    <source>
        <dbReference type="Proteomes" id="UP000663873"/>
    </source>
</evidence>
<keyword evidence="2" id="KW-1185">Reference proteome</keyword>
<gene>
    <name evidence="1" type="ORF">UJA718_LOCUS31327</name>
</gene>
<sequence length="39" mass="4348">ENNACALQTTKYREESRTLIKRCVNATNDDVVIFTGSGE</sequence>
<comment type="caution">
    <text evidence="1">The sequence shown here is derived from an EMBL/GenBank/DDBJ whole genome shotgun (WGS) entry which is preliminary data.</text>
</comment>
<proteinExistence type="predicted"/>
<name>A0A821C906_9BILA</name>
<dbReference type="AlphaFoldDB" id="A0A821C906"/>
<dbReference type="Proteomes" id="UP000663873">
    <property type="component" value="Unassembled WGS sequence"/>
</dbReference>
<feature type="non-terminal residue" evidence="1">
    <location>
        <position position="1"/>
    </location>
</feature>
<evidence type="ECO:0000313" key="1">
    <source>
        <dbReference type="EMBL" id="CAF4604081.1"/>
    </source>
</evidence>
<protein>
    <submittedName>
        <fullName evidence="1">Uncharacterized protein</fullName>
    </submittedName>
</protein>
<reference evidence="1" key="1">
    <citation type="submission" date="2021-02" db="EMBL/GenBank/DDBJ databases">
        <authorList>
            <person name="Nowell W R."/>
        </authorList>
    </citation>
    <scope>NUCLEOTIDE SEQUENCE</scope>
</reference>